<evidence type="ECO:0000313" key="7">
    <source>
        <dbReference type="EMBL" id="KAE8993186.1"/>
    </source>
</evidence>
<comment type="similarity">
    <text evidence="2">Belongs to the glycosyl hydrolase 3 family.</text>
</comment>
<dbReference type="SUPFAM" id="SSF52279">
    <property type="entry name" value="Beta-D-glucan exohydrolase, C-terminal domain"/>
    <property type="match status" value="1"/>
</dbReference>
<dbReference type="InterPro" id="IPR036962">
    <property type="entry name" value="Glyco_hydro_3_N_sf"/>
</dbReference>
<dbReference type="PANTHER" id="PTHR30620:SF16">
    <property type="entry name" value="LYSOSOMAL BETA GLUCOSIDASE"/>
    <property type="match status" value="1"/>
</dbReference>
<keyword evidence="4" id="KW-0732">Signal</keyword>
<dbReference type="PANTHER" id="PTHR30620">
    <property type="entry name" value="PERIPLASMIC BETA-GLUCOSIDASE-RELATED"/>
    <property type="match status" value="1"/>
</dbReference>
<dbReference type="Gene3D" id="3.20.20.300">
    <property type="entry name" value="Glycoside hydrolase, family 3, N-terminal domain"/>
    <property type="match status" value="2"/>
</dbReference>
<organism evidence="7 8">
    <name type="scientific">Phytophthora rubi</name>
    <dbReference type="NCBI Taxonomy" id="129364"/>
    <lineage>
        <taxon>Eukaryota</taxon>
        <taxon>Sar</taxon>
        <taxon>Stramenopiles</taxon>
        <taxon>Oomycota</taxon>
        <taxon>Peronosporomycetes</taxon>
        <taxon>Peronosporales</taxon>
        <taxon>Peronosporaceae</taxon>
        <taxon>Phytophthora</taxon>
    </lineage>
</organism>
<dbReference type="InterPro" id="IPR036881">
    <property type="entry name" value="Glyco_hydro_3_C_sf"/>
</dbReference>
<dbReference type="Proteomes" id="UP000429607">
    <property type="component" value="Unassembled WGS sequence"/>
</dbReference>
<dbReference type="InterPro" id="IPR051915">
    <property type="entry name" value="Cellulose_Degrad_GH3"/>
</dbReference>
<protein>
    <recommendedName>
        <fullName evidence="3">beta-glucosidase</fullName>
        <ecNumber evidence="3">3.2.1.21</ecNumber>
    </recommendedName>
</protein>
<comment type="catalytic activity">
    <reaction evidence="1">
        <text>Hydrolysis of terminal, non-reducing beta-D-glucosyl residues with release of beta-D-glucose.</text>
        <dbReference type="EC" id="3.2.1.21"/>
    </reaction>
</comment>
<dbReference type="EC" id="3.2.1.21" evidence="3"/>
<proteinExistence type="inferred from homology"/>
<evidence type="ECO:0000256" key="6">
    <source>
        <dbReference type="ARBA" id="ARBA00023295"/>
    </source>
</evidence>
<dbReference type="GO" id="GO:0008422">
    <property type="term" value="F:beta-glucosidase activity"/>
    <property type="evidence" value="ECO:0007669"/>
    <property type="project" value="UniProtKB-EC"/>
</dbReference>
<accession>A0A6A3JD22</accession>
<evidence type="ECO:0000256" key="5">
    <source>
        <dbReference type="ARBA" id="ARBA00022801"/>
    </source>
</evidence>
<evidence type="ECO:0000256" key="2">
    <source>
        <dbReference type="ARBA" id="ARBA00005336"/>
    </source>
</evidence>
<gene>
    <name evidence="7" type="ORF">PR001_g20734</name>
</gene>
<dbReference type="SUPFAM" id="SSF51445">
    <property type="entry name" value="(Trans)glycosidases"/>
    <property type="match status" value="1"/>
</dbReference>
<dbReference type="GO" id="GO:0009251">
    <property type="term" value="P:glucan catabolic process"/>
    <property type="evidence" value="ECO:0007669"/>
    <property type="project" value="TreeGrafter"/>
</dbReference>
<dbReference type="AlphaFoldDB" id="A0A6A3JD22"/>
<evidence type="ECO:0000256" key="3">
    <source>
        <dbReference type="ARBA" id="ARBA00012744"/>
    </source>
</evidence>
<evidence type="ECO:0000313" key="8">
    <source>
        <dbReference type="Proteomes" id="UP000429607"/>
    </source>
</evidence>
<dbReference type="InterPro" id="IPR017853">
    <property type="entry name" value="GH"/>
</dbReference>
<comment type="caution">
    <text evidence="7">The sequence shown here is derived from an EMBL/GenBank/DDBJ whole genome shotgun (WGS) entry which is preliminary data.</text>
</comment>
<keyword evidence="5" id="KW-0378">Hydrolase</keyword>
<name>A0A6A3JD22_9STRA</name>
<sequence length="213" mass="23570">MIPDINSIHGACYVAGAMLFLQEINSAASFDPELVRESYNQTAACVKHFIGYPKTPTGHDRDDVVMPDFDLLNYFMPPYKAAFEAGTREEAVHSSLKQTTIDVSKVSDTDLINYTQAMVEENSEQEARLRESVKRVIKMKLQLGLYDNPVPGEKYVSMVGNDKDKETALNMAQESVLLKNDDDVLPLPKGASVFLTGHSADNVGYLCGGWTLI</sequence>
<keyword evidence="6" id="KW-0326">Glycosidase</keyword>
<dbReference type="EMBL" id="QXFV01002080">
    <property type="protein sequence ID" value="KAE8993186.1"/>
    <property type="molecule type" value="Genomic_DNA"/>
</dbReference>
<evidence type="ECO:0000256" key="4">
    <source>
        <dbReference type="ARBA" id="ARBA00022729"/>
    </source>
</evidence>
<evidence type="ECO:0000256" key="1">
    <source>
        <dbReference type="ARBA" id="ARBA00000448"/>
    </source>
</evidence>
<reference evidence="7 8" key="1">
    <citation type="submission" date="2018-09" db="EMBL/GenBank/DDBJ databases">
        <title>Genomic investigation of the strawberry pathogen Phytophthora fragariae indicates pathogenicity is determined by transcriptional variation in three key races.</title>
        <authorList>
            <person name="Adams T.M."/>
            <person name="Armitage A.D."/>
            <person name="Sobczyk M.K."/>
            <person name="Bates H.J."/>
            <person name="Dunwell J.M."/>
            <person name="Nellist C.F."/>
            <person name="Harrison R.J."/>
        </authorList>
    </citation>
    <scope>NUCLEOTIDE SEQUENCE [LARGE SCALE GENOMIC DNA]</scope>
    <source>
        <strain evidence="7 8">SCRP249</strain>
    </source>
</reference>
<dbReference type="Gene3D" id="3.40.50.1700">
    <property type="entry name" value="Glycoside hydrolase family 3 C-terminal domain"/>
    <property type="match status" value="1"/>
</dbReference>